<dbReference type="Pfam" id="PF14803">
    <property type="entry name" value="Zn_ribbon_Nudix"/>
    <property type="match status" value="1"/>
</dbReference>
<feature type="region of interest" description="Disordered" evidence="1">
    <location>
        <begin position="161"/>
        <end position="182"/>
    </location>
</feature>
<dbReference type="CDD" id="cd04511">
    <property type="entry name" value="NUDIX_Hydrolase"/>
    <property type="match status" value="1"/>
</dbReference>
<dbReference type="Gene3D" id="3.90.79.10">
    <property type="entry name" value="Nucleoside Triphosphate Pyrophosphohydrolase"/>
    <property type="match status" value="1"/>
</dbReference>
<dbReference type="SUPFAM" id="SSF55811">
    <property type="entry name" value="Nudix"/>
    <property type="match status" value="1"/>
</dbReference>
<comment type="caution">
    <text evidence="3">The sequence shown here is derived from an EMBL/GenBank/DDBJ whole genome shotgun (WGS) entry which is preliminary data.</text>
</comment>
<organism evidence="3 4">
    <name type="scientific">Gammaproteobacteria bacterium LSUCC0057</name>
    <dbReference type="NCBI Taxonomy" id="2559237"/>
    <lineage>
        <taxon>Bacteria</taxon>
        <taxon>Pseudomonadati</taxon>
        <taxon>Pseudomonadota</taxon>
        <taxon>Gammaproteobacteria</taxon>
        <taxon>Cellvibrionales</taxon>
        <taxon>Porticoccaceae</taxon>
        <taxon>SAR92 clade</taxon>
    </lineage>
</organism>
<feature type="domain" description="Nudix hydrolase" evidence="2">
    <location>
        <begin position="22"/>
        <end position="159"/>
    </location>
</feature>
<sequence length="182" mass="20594">MNYCNECGANTRQAIPDGDNRPRHICSSCDTIHYQNPKVIAGVLPIWGDQVLLCRRDIEPRRGFWTLPAGFLENGESSVEGAIRECYEESLAVVENCRLLGVFDIPYIDQVYILYRGELTAPQFAPTPESSEVALFNQAEVPWGELAFPVVEMALDLHFQQSEQPQPASHHLVTRPWRPQAR</sequence>
<proteinExistence type="predicted"/>
<dbReference type="InterPro" id="IPR015797">
    <property type="entry name" value="NUDIX_hydrolase-like_dom_sf"/>
</dbReference>
<dbReference type="AlphaFoldDB" id="A0A4Y8UM83"/>
<dbReference type="InterPro" id="IPR029401">
    <property type="entry name" value="Nudix_N"/>
</dbReference>
<keyword evidence="3" id="KW-0378">Hydrolase</keyword>
<dbReference type="Gene3D" id="2.20.70.10">
    <property type="match status" value="1"/>
</dbReference>
<evidence type="ECO:0000256" key="1">
    <source>
        <dbReference type="SAM" id="MobiDB-lite"/>
    </source>
</evidence>
<accession>A0A4Y8UM83</accession>
<dbReference type="GO" id="GO:0016787">
    <property type="term" value="F:hydrolase activity"/>
    <property type="evidence" value="ECO:0007669"/>
    <property type="project" value="UniProtKB-KW"/>
</dbReference>
<dbReference type="EMBL" id="SPIA01000001">
    <property type="protein sequence ID" value="TFH68403.1"/>
    <property type="molecule type" value="Genomic_DNA"/>
</dbReference>
<keyword evidence="4" id="KW-1185">Reference proteome</keyword>
<dbReference type="PANTHER" id="PTHR43222">
    <property type="entry name" value="NUDIX HYDROLASE 23"/>
    <property type="match status" value="1"/>
</dbReference>
<dbReference type="OrthoDB" id="542521at2"/>
<evidence type="ECO:0000313" key="4">
    <source>
        <dbReference type="Proteomes" id="UP000298133"/>
    </source>
</evidence>
<name>A0A4Y8UM83_9GAMM</name>
<reference evidence="3 4" key="1">
    <citation type="submission" date="2019-03" db="EMBL/GenBank/DDBJ databases">
        <title>Draft genome of Gammaproteobacteria bacterium LSUCC0057, a member of the SAR92 clade.</title>
        <authorList>
            <person name="Lanclos V.C."/>
            <person name="Doiron C."/>
            <person name="Henson M.W."/>
            <person name="Thrash J.C."/>
        </authorList>
    </citation>
    <scope>NUCLEOTIDE SEQUENCE [LARGE SCALE GENOMIC DNA]</scope>
    <source>
        <strain evidence="3 4">LSUCC0057</strain>
    </source>
</reference>
<dbReference type="InterPro" id="IPR000086">
    <property type="entry name" value="NUDIX_hydrolase_dom"/>
</dbReference>
<dbReference type="PANTHER" id="PTHR43222:SF2">
    <property type="entry name" value="NUDIX HYDROLASE 23, CHLOROPLASTIC"/>
    <property type="match status" value="1"/>
</dbReference>
<dbReference type="PROSITE" id="PS51462">
    <property type="entry name" value="NUDIX"/>
    <property type="match status" value="1"/>
</dbReference>
<evidence type="ECO:0000259" key="2">
    <source>
        <dbReference type="PROSITE" id="PS51462"/>
    </source>
</evidence>
<evidence type="ECO:0000313" key="3">
    <source>
        <dbReference type="EMBL" id="TFH68403.1"/>
    </source>
</evidence>
<protein>
    <submittedName>
        <fullName evidence="3">NUDIX hydrolase</fullName>
    </submittedName>
</protein>
<dbReference type="Proteomes" id="UP000298133">
    <property type="component" value="Unassembled WGS sequence"/>
</dbReference>
<gene>
    <name evidence="3" type="ORF">E3W66_00090</name>
</gene>
<dbReference type="Pfam" id="PF00293">
    <property type="entry name" value="NUDIX"/>
    <property type="match status" value="1"/>
</dbReference>